<comment type="subcellular location">
    <subcellularLocation>
        <location evidence="2">Cytoplasm</location>
    </subcellularLocation>
    <subcellularLocation>
        <location evidence="1">Nucleus</location>
    </subcellularLocation>
</comment>
<evidence type="ECO:0000256" key="6">
    <source>
        <dbReference type="SAM" id="MobiDB-lite"/>
    </source>
</evidence>
<dbReference type="InterPro" id="IPR029404">
    <property type="entry name" value="CDIN1"/>
</dbReference>
<proteinExistence type="predicted"/>
<dbReference type="Proteomes" id="UP000664859">
    <property type="component" value="Unassembled WGS sequence"/>
</dbReference>
<keyword evidence="8" id="KW-1185">Reference proteome</keyword>
<dbReference type="GO" id="GO:0005634">
    <property type="term" value="C:nucleus"/>
    <property type="evidence" value="ECO:0007669"/>
    <property type="project" value="UniProtKB-SubCell"/>
</dbReference>
<accession>A0A836CHL8</accession>
<dbReference type="PANTHER" id="PTHR31661:SF1">
    <property type="entry name" value="CDAN1-INTERACTING NUCLEASE 1"/>
    <property type="match status" value="1"/>
</dbReference>
<evidence type="ECO:0000256" key="4">
    <source>
        <dbReference type="ARBA" id="ARBA00023242"/>
    </source>
</evidence>
<reference evidence="7" key="1">
    <citation type="submission" date="2021-02" db="EMBL/GenBank/DDBJ databases">
        <title>First Annotated Genome of the Yellow-green Alga Tribonema minus.</title>
        <authorList>
            <person name="Mahan K.M."/>
        </authorList>
    </citation>
    <scope>NUCLEOTIDE SEQUENCE</scope>
    <source>
        <strain evidence="7">UTEX B ZZ1240</strain>
    </source>
</reference>
<keyword evidence="4" id="KW-0539">Nucleus</keyword>
<evidence type="ECO:0000313" key="8">
    <source>
        <dbReference type="Proteomes" id="UP000664859"/>
    </source>
</evidence>
<dbReference type="EMBL" id="JAFCMP010000128">
    <property type="protein sequence ID" value="KAG5185528.1"/>
    <property type="molecule type" value="Genomic_DNA"/>
</dbReference>
<evidence type="ECO:0000256" key="2">
    <source>
        <dbReference type="ARBA" id="ARBA00004496"/>
    </source>
</evidence>
<keyword evidence="3" id="KW-0963">Cytoplasm</keyword>
<evidence type="ECO:0000256" key="5">
    <source>
        <dbReference type="ARBA" id="ARBA00023480"/>
    </source>
</evidence>
<dbReference type="AlphaFoldDB" id="A0A836CHL8"/>
<feature type="region of interest" description="Disordered" evidence="6">
    <location>
        <begin position="164"/>
        <end position="187"/>
    </location>
</feature>
<name>A0A836CHL8_9STRA</name>
<protein>
    <recommendedName>
        <fullName evidence="5">CDAN1-interacting nuclease 1</fullName>
    </recommendedName>
</protein>
<gene>
    <name evidence="7" type="ORF">JKP88DRAFT_207807</name>
</gene>
<sequence length="187" mass="20073">MCTSNHVLCDCRGVPFQAESAMRERGMAKTPDVMLLVPIAVRDGAGGWHIVTWIDSKAMFGYPDAVEEQLPQLLGYVNRYGPGMVLYWFDFVETLNSPEYKHHSKDIYVAKAFPRAQDIMQPDDPEDAAYLEVGDDVSEAGGASQSSSCNGVAACSVVAGGETEAPHGTSGNGAAADAPPLHDHLQM</sequence>
<dbReference type="GO" id="GO:0005737">
    <property type="term" value="C:cytoplasm"/>
    <property type="evidence" value="ECO:0007669"/>
    <property type="project" value="UniProtKB-SubCell"/>
</dbReference>
<organism evidence="7 8">
    <name type="scientific">Tribonema minus</name>
    <dbReference type="NCBI Taxonomy" id="303371"/>
    <lineage>
        <taxon>Eukaryota</taxon>
        <taxon>Sar</taxon>
        <taxon>Stramenopiles</taxon>
        <taxon>Ochrophyta</taxon>
        <taxon>PX clade</taxon>
        <taxon>Xanthophyceae</taxon>
        <taxon>Tribonematales</taxon>
        <taxon>Tribonemataceae</taxon>
        <taxon>Tribonema</taxon>
    </lineage>
</organism>
<comment type="caution">
    <text evidence="7">The sequence shown here is derived from an EMBL/GenBank/DDBJ whole genome shotgun (WGS) entry which is preliminary data.</text>
</comment>
<dbReference type="PANTHER" id="PTHR31661">
    <property type="entry name" value="SIMILAR TO CDNA SEQUENCE BC052040"/>
    <property type="match status" value="1"/>
</dbReference>
<evidence type="ECO:0000256" key="1">
    <source>
        <dbReference type="ARBA" id="ARBA00004123"/>
    </source>
</evidence>
<evidence type="ECO:0000256" key="3">
    <source>
        <dbReference type="ARBA" id="ARBA00022490"/>
    </source>
</evidence>
<dbReference type="OrthoDB" id="1272at2759"/>
<evidence type="ECO:0000313" key="7">
    <source>
        <dbReference type="EMBL" id="KAG5185528.1"/>
    </source>
</evidence>
<dbReference type="Pfam" id="PF14811">
    <property type="entry name" value="TPD"/>
    <property type="match status" value="1"/>
</dbReference>